<keyword evidence="1" id="KW-0472">Membrane</keyword>
<evidence type="ECO:0000313" key="3">
    <source>
        <dbReference type="Proteomes" id="UP000255317"/>
    </source>
</evidence>
<sequence length="485" mass="55433">MANIFQTLKLYKFPILMVLACCGLYWAFAYDLARTDFIKLITLYAALFFLSWQLIKQLGWNFWVLAGIGVLFRLLFLPAIPNLSQDFYRFLWDGRLLVQGVNPYVITPQLFFTDLSTALEVTQGKQVAQATELFEGMGALNASHYSNYPPINQLCFAIAALFAGKSILGSAMVLRVLIILADVGILYFGKKLLEGLKLPLKNIFWYFLNPFIIIELTGNLHFEGVMLFFMVWSLYLLHKRKWFWAAVLLGISISVKLLPFLFLPLFFKWFFKKKGSTAPTTAVERLNPTRLILFYSVVLGTVIVTFLPFISSEFITNFSATIGLWFQNFEFNASVYYIIRWVGFQTVGWNIIGTVGKILPIVVILALLALTFFRPLDSVRDTKEIRTKHLLSGMLFAVSVYFLFSTTVHPWYVATPLMLSVFTRYKFPIVWSAVVFLSYSAYGANGFDENLWLVAVEYIIVIAFAITEIVSHTTNRKGNFRIVEG</sequence>
<feature type="transmembrane region" description="Helical" evidence="1">
    <location>
        <begin position="291"/>
        <end position="310"/>
    </location>
</feature>
<comment type="caution">
    <text evidence="2">The sequence shown here is derived from an EMBL/GenBank/DDBJ whole genome shotgun (WGS) entry which is preliminary data.</text>
</comment>
<dbReference type="EMBL" id="QRAO01000001">
    <property type="protein sequence ID" value="RDK89042.1"/>
    <property type="molecule type" value="Genomic_DNA"/>
</dbReference>
<accession>A0A370QL20</accession>
<dbReference type="AlphaFoldDB" id="A0A370QL20"/>
<feature type="transmembrane region" description="Helical" evidence="1">
    <location>
        <begin position="242"/>
        <end position="271"/>
    </location>
</feature>
<keyword evidence="3" id="KW-1185">Reference proteome</keyword>
<feature type="transmembrane region" description="Helical" evidence="1">
    <location>
        <begin position="394"/>
        <end position="413"/>
    </location>
</feature>
<dbReference type="Pfam" id="PF26314">
    <property type="entry name" value="MptA_B_family"/>
    <property type="match status" value="1"/>
</dbReference>
<keyword evidence="1" id="KW-0812">Transmembrane</keyword>
<feature type="transmembrane region" description="Helical" evidence="1">
    <location>
        <begin position="167"/>
        <end position="188"/>
    </location>
</feature>
<dbReference type="RefSeq" id="WP_317047696.1">
    <property type="nucleotide sequence ID" value="NZ_QRAO01000001.1"/>
</dbReference>
<feature type="transmembrane region" description="Helical" evidence="1">
    <location>
        <begin position="12"/>
        <end position="30"/>
    </location>
</feature>
<protein>
    <submittedName>
        <fullName evidence="2">Uncharacterized protein DUF2029</fullName>
    </submittedName>
</protein>
<feature type="transmembrane region" description="Helical" evidence="1">
    <location>
        <begin position="37"/>
        <end position="55"/>
    </location>
</feature>
<feature type="transmembrane region" description="Helical" evidence="1">
    <location>
        <begin position="208"/>
        <end position="235"/>
    </location>
</feature>
<proteinExistence type="predicted"/>
<dbReference type="Proteomes" id="UP000255317">
    <property type="component" value="Unassembled WGS sequence"/>
</dbReference>
<feature type="transmembrane region" description="Helical" evidence="1">
    <location>
        <begin position="351"/>
        <end position="373"/>
    </location>
</feature>
<gene>
    <name evidence="2" type="ORF">C8D94_101921</name>
</gene>
<name>A0A370QL20_9FLAO</name>
<reference evidence="2 3" key="1">
    <citation type="submission" date="2018-07" db="EMBL/GenBank/DDBJ databases">
        <title>Genomic Encyclopedia of Type Strains, Phase IV (KMG-IV): sequencing the most valuable type-strain genomes for metagenomic binning, comparative biology and taxonomic classification.</title>
        <authorList>
            <person name="Goeker M."/>
        </authorList>
    </citation>
    <scope>NUCLEOTIDE SEQUENCE [LARGE SCALE GENOMIC DNA]</scope>
    <source>
        <strain evidence="2 3">DSM 101478</strain>
    </source>
</reference>
<feature type="transmembrane region" description="Helical" evidence="1">
    <location>
        <begin position="425"/>
        <end position="444"/>
    </location>
</feature>
<evidence type="ECO:0000256" key="1">
    <source>
        <dbReference type="SAM" id="Phobius"/>
    </source>
</evidence>
<organism evidence="2 3">
    <name type="scientific">Marinirhabdus gelatinilytica</name>
    <dbReference type="NCBI Taxonomy" id="1703343"/>
    <lineage>
        <taxon>Bacteria</taxon>
        <taxon>Pseudomonadati</taxon>
        <taxon>Bacteroidota</taxon>
        <taxon>Flavobacteriia</taxon>
        <taxon>Flavobacteriales</taxon>
        <taxon>Flavobacteriaceae</taxon>
    </lineage>
</organism>
<keyword evidence="1" id="KW-1133">Transmembrane helix</keyword>
<evidence type="ECO:0000313" key="2">
    <source>
        <dbReference type="EMBL" id="RDK89042.1"/>
    </source>
</evidence>
<feature type="transmembrane region" description="Helical" evidence="1">
    <location>
        <begin position="451"/>
        <end position="470"/>
    </location>
</feature>
<feature type="transmembrane region" description="Helical" evidence="1">
    <location>
        <begin position="61"/>
        <end position="80"/>
    </location>
</feature>